<dbReference type="AlphaFoldDB" id="A0A220VFN1"/>
<dbReference type="GO" id="GO:1904680">
    <property type="term" value="F:peptide transmembrane transporter activity"/>
    <property type="evidence" value="ECO:0007669"/>
    <property type="project" value="TreeGrafter"/>
</dbReference>
<feature type="chain" id="PRO_5012600894" evidence="5">
    <location>
        <begin position="28"/>
        <end position="545"/>
    </location>
</feature>
<dbReference type="Pfam" id="PF00496">
    <property type="entry name" value="SBP_bac_5"/>
    <property type="match status" value="1"/>
</dbReference>
<dbReference type="GO" id="GO:0043190">
    <property type="term" value="C:ATP-binding cassette (ABC) transporter complex"/>
    <property type="evidence" value="ECO:0007669"/>
    <property type="project" value="InterPro"/>
</dbReference>
<evidence type="ECO:0000256" key="4">
    <source>
        <dbReference type="ARBA" id="ARBA00022729"/>
    </source>
</evidence>
<organism evidence="7 8">
    <name type="scientific">Paraphotobacterium marinum</name>
    <dbReference type="NCBI Taxonomy" id="1755811"/>
    <lineage>
        <taxon>Bacteria</taxon>
        <taxon>Pseudomonadati</taxon>
        <taxon>Pseudomonadota</taxon>
        <taxon>Gammaproteobacteria</taxon>
        <taxon>Vibrionales</taxon>
        <taxon>Vibrionaceae</taxon>
        <taxon>Paraphotobacterium</taxon>
    </lineage>
</organism>
<dbReference type="OrthoDB" id="9801912at2"/>
<dbReference type="KEGG" id="pmai:CF386_08555"/>
<proteinExistence type="inferred from homology"/>
<dbReference type="RefSeq" id="WP_089074019.1">
    <property type="nucleotide sequence ID" value="NZ_CBCSAM010000002.1"/>
</dbReference>
<dbReference type="PANTHER" id="PTHR30290">
    <property type="entry name" value="PERIPLASMIC BINDING COMPONENT OF ABC TRANSPORTER"/>
    <property type="match status" value="1"/>
</dbReference>
<dbReference type="Gene3D" id="3.90.76.10">
    <property type="entry name" value="Dipeptide-binding Protein, Domain 1"/>
    <property type="match status" value="1"/>
</dbReference>
<dbReference type="InterPro" id="IPR039424">
    <property type="entry name" value="SBP_5"/>
</dbReference>
<evidence type="ECO:0000259" key="6">
    <source>
        <dbReference type="Pfam" id="PF00496"/>
    </source>
</evidence>
<sequence length="545" mass="61760">MGRIRFLNKYFLTTLLSIGLISFNASAADVPSDVKLAKKQVVRIGNGAEPDTLDPNIQSGTNSSAINYNLFEGLTNQGLDGEPEPGVAESWKVNESGTVYTFKLRKDAKWSDGKPVTAEDFVYSWQRLVNPETGSPYATYLDIMNVKNASDIVKGNKKPSELGVRALDPHTFEVTLTKPTPYMLNMISFPAVFPVPKETIEKYGVKWTKPGNMVSNGAYKLSKWVVNSEIVLERNDQYWNNGKTVINKAIFYPISGTNEINRYRSGEEDMTYNPLPVDQFKKLQQDYPSEVTIAPWLGTYYYNFDTKKPPFDNKDLRKALSYSINRDAIVKFITGRGEKAAYTFTPVSTAGFKAPNSKFATMSQAERDKMAKEFYKKAGYGPDKELQFTLLYDTKDPDHKKIAQAIASMWQQTLGVKVKLEAQEWKQYLQTTLGTDYDVARSGWIGDYNEPSTFLSLLTTHNGQNRSHFSDKKYDDLFAQASLEKDPAKRAKLYTQLEEIIIEEAPVAPIYQYASSRLVKPYLKGVDSKNNQDIQYVRNMYIVEH</sequence>
<dbReference type="PANTHER" id="PTHR30290:SF10">
    <property type="entry name" value="PERIPLASMIC OLIGOPEPTIDE-BINDING PROTEIN-RELATED"/>
    <property type="match status" value="1"/>
</dbReference>
<evidence type="ECO:0000256" key="3">
    <source>
        <dbReference type="ARBA" id="ARBA00022448"/>
    </source>
</evidence>
<keyword evidence="3" id="KW-0813">Transport</keyword>
<reference evidence="7 8" key="1">
    <citation type="journal article" date="2016" name="Int. J. Syst. Evol. Microbiol.">
        <title>Paraphotobacterium marinum gen. nov., sp. nov., a member of the family Vibrionaceae, isolated from surface seawater.</title>
        <authorList>
            <person name="Huang Z."/>
            <person name="Dong C."/>
            <person name="Shao Z."/>
        </authorList>
    </citation>
    <scope>NUCLEOTIDE SEQUENCE [LARGE SCALE GENOMIC DNA]</scope>
    <source>
        <strain evidence="7 8">NSCS20N07D</strain>
    </source>
</reference>
<protein>
    <submittedName>
        <fullName evidence="7">Oligopeptide ABC transporter substrate-binding protein OppA</fullName>
    </submittedName>
</protein>
<feature type="signal peptide" evidence="5">
    <location>
        <begin position="1"/>
        <end position="27"/>
    </location>
</feature>
<evidence type="ECO:0000256" key="5">
    <source>
        <dbReference type="SAM" id="SignalP"/>
    </source>
</evidence>
<dbReference type="Gene3D" id="3.40.190.10">
    <property type="entry name" value="Periplasmic binding protein-like II"/>
    <property type="match status" value="1"/>
</dbReference>
<evidence type="ECO:0000256" key="2">
    <source>
        <dbReference type="ARBA" id="ARBA00005695"/>
    </source>
</evidence>
<name>A0A220VFN1_9GAMM</name>
<keyword evidence="4 5" id="KW-0732">Signal</keyword>
<dbReference type="FunFam" id="3.90.76.10:FF:000001">
    <property type="entry name" value="Oligopeptide ABC transporter substrate-binding protein"/>
    <property type="match status" value="1"/>
</dbReference>
<dbReference type="InterPro" id="IPR000914">
    <property type="entry name" value="SBP_5_dom"/>
</dbReference>
<dbReference type="Proteomes" id="UP000242175">
    <property type="component" value="Chromosome small"/>
</dbReference>
<dbReference type="InterPro" id="IPR030678">
    <property type="entry name" value="Peptide/Ni-bd"/>
</dbReference>
<comment type="similarity">
    <text evidence="2">Belongs to the bacterial solute-binding protein 5 family.</text>
</comment>
<dbReference type="GO" id="GO:0015833">
    <property type="term" value="P:peptide transport"/>
    <property type="evidence" value="ECO:0007669"/>
    <property type="project" value="TreeGrafter"/>
</dbReference>
<accession>A0A220VFN1</accession>
<gene>
    <name evidence="7" type="ORF">CF386_08555</name>
</gene>
<dbReference type="PIRSF" id="PIRSF002741">
    <property type="entry name" value="MppA"/>
    <property type="match status" value="1"/>
</dbReference>
<comment type="subcellular location">
    <subcellularLocation>
        <location evidence="1">Cell envelope</location>
    </subcellularLocation>
</comment>
<dbReference type="EMBL" id="CP022356">
    <property type="protein sequence ID" value="ASK79111.1"/>
    <property type="molecule type" value="Genomic_DNA"/>
</dbReference>
<evidence type="ECO:0000313" key="7">
    <source>
        <dbReference type="EMBL" id="ASK79111.1"/>
    </source>
</evidence>
<feature type="domain" description="Solute-binding protein family 5" evidence="6">
    <location>
        <begin position="82"/>
        <end position="464"/>
    </location>
</feature>
<evidence type="ECO:0000313" key="8">
    <source>
        <dbReference type="Proteomes" id="UP000242175"/>
    </source>
</evidence>
<dbReference type="CDD" id="cd08504">
    <property type="entry name" value="PBP2_OppA"/>
    <property type="match status" value="1"/>
</dbReference>
<evidence type="ECO:0000256" key="1">
    <source>
        <dbReference type="ARBA" id="ARBA00004196"/>
    </source>
</evidence>
<keyword evidence="8" id="KW-1185">Reference proteome</keyword>
<dbReference type="FunFam" id="3.10.105.10:FF:000001">
    <property type="entry name" value="Oligopeptide ABC transporter, oligopeptide-binding protein"/>
    <property type="match status" value="1"/>
</dbReference>
<dbReference type="Gene3D" id="3.10.105.10">
    <property type="entry name" value="Dipeptide-binding Protein, Domain 3"/>
    <property type="match status" value="1"/>
</dbReference>
<dbReference type="GO" id="GO:0030288">
    <property type="term" value="C:outer membrane-bounded periplasmic space"/>
    <property type="evidence" value="ECO:0007669"/>
    <property type="project" value="TreeGrafter"/>
</dbReference>
<dbReference type="SUPFAM" id="SSF53850">
    <property type="entry name" value="Periplasmic binding protein-like II"/>
    <property type="match status" value="1"/>
</dbReference>